<evidence type="ECO:0000256" key="10">
    <source>
        <dbReference type="ARBA" id="ARBA00023180"/>
    </source>
</evidence>
<dbReference type="InterPro" id="IPR000858">
    <property type="entry name" value="S_locus_glycoprot_dom"/>
</dbReference>
<dbReference type="SUPFAM" id="SSF56112">
    <property type="entry name" value="Protein kinase-like (PK-like)"/>
    <property type="match status" value="1"/>
</dbReference>
<dbReference type="SMART" id="SM00108">
    <property type="entry name" value="B_lectin"/>
    <property type="match status" value="1"/>
</dbReference>
<dbReference type="PANTHER" id="PTHR27002">
    <property type="entry name" value="RECEPTOR-LIKE SERINE/THREONINE-PROTEIN KINASE SD1-8"/>
    <property type="match status" value="1"/>
</dbReference>
<dbReference type="SUPFAM" id="SSF51110">
    <property type="entry name" value="alpha-D-mannose-specific plant lectins"/>
    <property type="match status" value="1"/>
</dbReference>
<dbReference type="CDD" id="cd00028">
    <property type="entry name" value="B_lectin"/>
    <property type="match status" value="1"/>
</dbReference>
<evidence type="ECO:0000256" key="9">
    <source>
        <dbReference type="ARBA" id="ARBA00023157"/>
    </source>
</evidence>
<keyword evidence="15" id="KW-0812">Transmembrane</keyword>
<keyword evidence="6 13" id="KW-0547">Nucleotide-binding</keyword>
<comment type="subcellular location">
    <subcellularLocation>
        <location evidence="1">Cell membrane</location>
        <topology evidence="1">Single-pass type I membrane protein</topology>
    </subcellularLocation>
</comment>
<dbReference type="PROSITE" id="PS50948">
    <property type="entry name" value="PAN"/>
    <property type="match status" value="1"/>
</dbReference>
<feature type="domain" description="EGF-like" evidence="18">
    <location>
        <begin position="288"/>
        <end position="326"/>
    </location>
</feature>
<keyword evidence="7 13" id="KW-0418">Kinase</keyword>
<evidence type="ECO:0000256" key="6">
    <source>
        <dbReference type="ARBA" id="ARBA00022741"/>
    </source>
</evidence>
<dbReference type="InterPro" id="IPR001245">
    <property type="entry name" value="Ser-Thr/Tyr_kinase_cat_dom"/>
</dbReference>
<dbReference type="Pfam" id="PF01453">
    <property type="entry name" value="B_lectin"/>
    <property type="match status" value="1"/>
</dbReference>
<evidence type="ECO:0000256" key="3">
    <source>
        <dbReference type="ARBA" id="ARBA00022527"/>
    </source>
</evidence>
<keyword evidence="2" id="KW-1003">Cell membrane</keyword>
<keyword evidence="10" id="KW-0325">Glycoprotein</keyword>
<evidence type="ECO:0000256" key="13">
    <source>
        <dbReference type="PIRNR" id="PIRNR000641"/>
    </source>
</evidence>
<dbReference type="InterPro" id="IPR000742">
    <property type="entry name" value="EGF"/>
</dbReference>
<evidence type="ECO:0000256" key="7">
    <source>
        <dbReference type="ARBA" id="ARBA00022777"/>
    </source>
</evidence>
<evidence type="ECO:0000256" key="1">
    <source>
        <dbReference type="ARBA" id="ARBA00004251"/>
    </source>
</evidence>
<evidence type="ECO:0000259" key="18">
    <source>
        <dbReference type="PROSITE" id="PS50026"/>
    </source>
</evidence>
<dbReference type="PROSITE" id="PS00108">
    <property type="entry name" value="PROTEIN_KINASE_ST"/>
    <property type="match status" value="1"/>
</dbReference>
<dbReference type="PROSITE" id="PS50927">
    <property type="entry name" value="BULB_LECTIN"/>
    <property type="match status" value="1"/>
</dbReference>
<keyword evidence="9" id="KW-1015">Disulfide bond</keyword>
<keyword evidence="4 13" id="KW-0808">Transferase</keyword>
<feature type="domain" description="Bulb-type lectin" evidence="19">
    <location>
        <begin position="26"/>
        <end position="149"/>
    </location>
</feature>
<proteinExistence type="inferred from homology"/>
<feature type="domain" description="Protein kinase" evidence="17">
    <location>
        <begin position="527"/>
        <end position="777"/>
    </location>
</feature>
<dbReference type="Pfam" id="PF08276">
    <property type="entry name" value="PAN_2"/>
    <property type="match status" value="1"/>
</dbReference>
<dbReference type="CDD" id="cd01098">
    <property type="entry name" value="PAN_AP_plant"/>
    <property type="match status" value="1"/>
</dbReference>
<sequence>MNSTQGSMITTLLIFLLLLLPYGISIDSIASNQTIKDGDVLVSSRKLFALGFFSPRNSGKRYVGVWFNKVPEQTIVWVANRDNPVNDTSGLLAINGDGGLVIYGKDRKVPLWSANVTLWSPNNSMAKLLDTGNFVLLEKGSQRFLWEGFDYPTNTMLPFLKIGLNRRSRLNWFLTSWKSQDDPGTGNFSCRIDPSGFPQLFVYKGQAPWWRGGSWNGHRWSGVPEMTGMVDHYIFKVSFVNNETELSLMDVISDDSIFSRMVINESGILERSIWHEQEHQWIKYFSVPVEQCDYYGKCGPNSNCDPYNAEQFECTCLPGYEPKSPQDWYLSDGSSGCVRKKGVSMCQNGEGFVKVPLVKAPDSSTARVNMSLSLKECEEECFRNCSCMAYSSTDDRLGGIGCVTWHGDLMDTRTFTNVGQDLYVRVDSIDLARHAKKSSGSLSNKRKLAISLTSIIVFFLVISIAYWSIKMRRKDKPRQYQFSFGATIPSIHLDDSPCRTDPDDSRLKTSDLPFFDLSTISAATQNFSDSNRLGEGGFGPVYKGVLSSGREIAVNLVRILGYCVQDEEKMLIYEYLPNKSLDSFIFSETKRELLDWTRRLEIICGIARGILYLHQDSRLRIIHRDLKASNVLLDASMNPKIADFGMARIFGTNQIEANTNRVVGTYGYMSPEYAMEGLFSVKSDVYSFGVLVLEIVSGKKNTGYYHDNPDSNLVGHVWDLWKEGRASEIIDTSLGESYPIGEVLRCIQIALLCVQELANDRPTMSTIVFMLGNDAVLPSPRKPAFLLKRSNYTSGDTSTGDANSLNYASCSVVEAR</sequence>
<keyword evidence="8 13" id="KW-0067">ATP-binding</keyword>
<evidence type="ECO:0000313" key="22">
    <source>
        <dbReference type="Proteomes" id="UP001457282"/>
    </source>
</evidence>
<evidence type="ECO:0000256" key="14">
    <source>
        <dbReference type="PROSITE-ProRule" id="PRU00076"/>
    </source>
</evidence>
<dbReference type="AlphaFoldDB" id="A0AAW1VRX4"/>
<feature type="domain" description="Apple" evidence="20">
    <location>
        <begin position="346"/>
        <end position="427"/>
    </location>
</feature>
<evidence type="ECO:0000313" key="21">
    <source>
        <dbReference type="EMBL" id="KAK9907046.1"/>
    </source>
</evidence>
<dbReference type="Pfam" id="PF07714">
    <property type="entry name" value="PK_Tyr_Ser-Thr"/>
    <property type="match status" value="1"/>
</dbReference>
<comment type="catalytic activity">
    <reaction evidence="11 13">
        <text>L-threonyl-[protein] + ATP = O-phospho-L-threonyl-[protein] + ADP + H(+)</text>
        <dbReference type="Rhea" id="RHEA:46608"/>
        <dbReference type="Rhea" id="RHEA-COMP:11060"/>
        <dbReference type="Rhea" id="RHEA-COMP:11605"/>
        <dbReference type="ChEBI" id="CHEBI:15378"/>
        <dbReference type="ChEBI" id="CHEBI:30013"/>
        <dbReference type="ChEBI" id="CHEBI:30616"/>
        <dbReference type="ChEBI" id="CHEBI:61977"/>
        <dbReference type="ChEBI" id="CHEBI:456216"/>
        <dbReference type="EC" id="2.7.11.1"/>
    </reaction>
</comment>
<feature type="signal peptide" evidence="16">
    <location>
        <begin position="1"/>
        <end position="25"/>
    </location>
</feature>
<evidence type="ECO:0000256" key="4">
    <source>
        <dbReference type="ARBA" id="ARBA00022679"/>
    </source>
</evidence>
<dbReference type="Gene3D" id="3.30.200.20">
    <property type="entry name" value="Phosphorylase Kinase, domain 1"/>
    <property type="match status" value="1"/>
</dbReference>
<dbReference type="SMART" id="SM00473">
    <property type="entry name" value="PAN_AP"/>
    <property type="match status" value="1"/>
</dbReference>
<dbReference type="InterPro" id="IPR001480">
    <property type="entry name" value="Bulb-type_lectin_dom"/>
</dbReference>
<evidence type="ECO:0000256" key="5">
    <source>
        <dbReference type="ARBA" id="ARBA00022729"/>
    </source>
</evidence>
<dbReference type="PIRSF" id="PIRSF000641">
    <property type="entry name" value="SRK"/>
    <property type="match status" value="1"/>
</dbReference>
<keyword evidence="3 13" id="KW-0723">Serine/threonine-protein kinase</keyword>
<dbReference type="GO" id="GO:0004674">
    <property type="term" value="F:protein serine/threonine kinase activity"/>
    <property type="evidence" value="ECO:0007669"/>
    <property type="project" value="UniProtKB-KW"/>
</dbReference>
<dbReference type="InterPro" id="IPR024171">
    <property type="entry name" value="SRK-like_kinase"/>
</dbReference>
<dbReference type="InterPro" id="IPR008271">
    <property type="entry name" value="Ser/Thr_kinase_AS"/>
</dbReference>
<evidence type="ECO:0000259" key="19">
    <source>
        <dbReference type="PROSITE" id="PS50927"/>
    </source>
</evidence>
<evidence type="ECO:0000256" key="11">
    <source>
        <dbReference type="ARBA" id="ARBA00047899"/>
    </source>
</evidence>
<keyword evidence="22" id="KW-1185">Reference proteome</keyword>
<dbReference type="PROSITE" id="PS50026">
    <property type="entry name" value="EGF_3"/>
    <property type="match status" value="1"/>
</dbReference>
<dbReference type="InterPro" id="IPR000719">
    <property type="entry name" value="Prot_kinase_dom"/>
</dbReference>
<evidence type="ECO:0000256" key="2">
    <source>
        <dbReference type="ARBA" id="ARBA00022475"/>
    </source>
</evidence>
<name>A0AAW1VRX4_RUBAR</name>
<feature type="chain" id="PRO_5044002279" description="Receptor-like serine/threonine-protein kinase" evidence="16">
    <location>
        <begin position="26"/>
        <end position="816"/>
    </location>
</feature>
<evidence type="ECO:0000256" key="12">
    <source>
        <dbReference type="ARBA" id="ARBA00048679"/>
    </source>
</evidence>
<dbReference type="InterPro" id="IPR011009">
    <property type="entry name" value="Kinase-like_dom_sf"/>
</dbReference>
<keyword evidence="14" id="KW-0245">EGF-like domain</keyword>
<keyword evidence="15" id="KW-0472">Membrane</keyword>
<dbReference type="FunFam" id="2.90.10.10:FF:000005">
    <property type="entry name" value="G-type lectin S-receptor-like serine/threonine-protein kinase"/>
    <property type="match status" value="1"/>
</dbReference>
<reference evidence="21 22" key="1">
    <citation type="journal article" date="2023" name="G3 (Bethesda)">
        <title>A chromosome-length genome assembly and annotation of blackberry (Rubus argutus, cv. 'Hillquist').</title>
        <authorList>
            <person name="Bruna T."/>
            <person name="Aryal R."/>
            <person name="Dudchenko O."/>
            <person name="Sargent D.J."/>
            <person name="Mead D."/>
            <person name="Buti M."/>
            <person name="Cavallini A."/>
            <person name="Hytonen T."/>
            <person name="Andres J."/>
            <person name="Pham M."/>
            <person name="Weisz D."/>
            <person name="Mascagni F."/>
            <person name="Usai G."/>
            <person name="Natali L."/>
            <person name="Bassil N."/>
            <person name="Fernandez G.E."/>
            <person name="Lomsadze A."/>
            <person name="Armour M."/>
            <person name="Olukolu B."/>
            <person name="Poorten T."/>
            <person name="Britton C."/>
            <person name="Davik J."/>
            <person name="Ashrafi H."/>
            <person name="Aiden E.L."/>
            <person name="Borodovsky M."/>
            <person name="Worthington M."/>
        </authorList>
    </citation>
    <scope>NUCLEOTIDE SEQUENCE [LARGE SCALE GENOMIC DNA]</scope>
    <source>
        <strain evidence="21">PI 553951</strain>
    </source>
</reference>
<organism evidence="21 22">
    <name type="scientific">Rubus argutus</name>
    <name type="common">Southern blackberry</name>
    <dbReference type="NCBI Taxonomy" id="59490"/>
    <lineage>
        <taxon>Eukaryota</taxon>
        <taxon>Viridiplantae</taxon>
        <taxon>Streptophyta</taxon>
        <taxon>Embryophyta</taxon>
        <taxon>Tracheophyta</taxon>
        <taxon>Spermatophyta</taxon>
        <taxon>Magnoliopsida</taxon>
        <taxon>eudicotyledons</taxon>
        <taxon>Gunneridae</taxon>
        <taxon>Pentapetalae</taxon>
        <taxon>rosids</taxon>
        <taxon>fabids</taxon>
        <taxon>Rosales</taxon>
        <taxon>Rosaceae</taxon>
        <taxon>Rosoideae</taxon>
        <taxon>Rosoideae incertae sedis</taxon>
        <taxon>Rubus</taxon>
    </lineage>
</organism>
<dbReference type="InterPro" id="IPR036426">
    <property type="entry name" value="Bulb-type_lectin_dom_sf"/>
</dbReference>
<protein>
    <recommendedName>
        <fullName evidence="13">Receptor-like serine/threonine-protein kinase</fullName>
        <ecNumber evidence="13">2.7.11.1</ecNumber>
    </recommendedName>
</protein>
<evidence type="ECO:0000256" key="15">
    <source>
        <dbReference type="SAM" id="Phobius"/>
    </source>
</evidence>
<comment type="caution">
    <text evidence="14">Lacks conserved residue(s) required for the propagation of feature annotation.</text>
</comment>
<gene>
    <name evidence="21" type="ORF">M0R45_002497</name>
</gene>
<evidence type="ECO:0000259" key="20">
    <source>
        <dbReference type="PROSITE" id="PS50948"/>
    </source>
</evidence>
<keyword evidence="15" id="KW-1133">Transmembrane helix</keyword>
<comment type="catalytic activity">
    <reaction evidence="12 13">
        <text>L-seryl-[protein] + ATP = O-phospho-L-seryl-[protein] + ADP + H(+)</text>
        <dbReference type="Rhea" id="RHEA:17989"/>
        <dbReference type="Rhea" id="RHEA-COMP:9863"/>
        <dbReference type="Rhea" id="RHEA-COMP:11604"/>
        <dbReference type="ChEBI" id="CHEBI:15378"/>
        <dbReference type="ChEBI" id="CHEBI:29999"/>
        <dbReference type="ChEBI" id="CHEBI:30616"/>
        <dbReference type="ChEBI" id="CHEBI:83421"/>
        <dbReference type="ChEBI" id="CHEBI:456216"/>
        <dbReference type="EC" id="2.7.11.1"/>
    </reaction>
</comment>
<dbReference type="PANTHER" id="PTHR27002:SF1095">
    <property type="entry name" value="G-TYPE LECTIN S-RECEPTOR-LIKE SERINE_THREONINE-PROTEIN KINASE RKS1"/>
    <property type="match status" value="1"/>
</dbReference>
<dbReference type="PROSITE" id="PS50011">
    <property type="entry name" value="PROTEIN_KINASE_DOM"/>
    <property type="match status" value="1"/>
</dbReference>
<dbReference type="Gene3D" id="2.90.10.10">
    <property type="entry name" value="Bulb-type lectin domain"/>
    <property type="match status" value="1"/>
</dbReference>
<dbReference type="Proteomes" id="UP001457282">
    <property type="component" value="Unassembled WGS sequence"/>
</dbReference>
<keyword evidence="5 16" id="KW-0732">Signal</keyword>
<dbReference type="GO" id="GO:0048544">
    <property type="term" value="P:recognition of pollen"/>
    <property type="evidence" value="ECO:0007669"/>
    <property type="project" value="InterPro"/>
</dbReference>
<dbReference type="SMART" id="SM00220">
    <property type="entry name" value="S_TKc"/>
    <property type="match status" value="1"/>
</dbReference>
<dbReference type="InterPro" id="IPR003609">
    <property type="entry name" value="Pan_app"/>
</dbReference>
<dbReference type="GO" id="GO:0005524">
    <property type="term" value="F:ATP binding"/>
    <property type="evidence" value="ECO:0007669"/>
    <property type="project" value="UniProtKB-KW"/>
</dbReference>
<dbReference type="FunFam" id="1.10.510.10:FF:000060">
    <property type="entry name" value="G-type lectin S-receptor-like serine/threonine-protein kinase"/>
    <property type="match status" value="1"/>
</dbReference>
<dbReference type="EMBL" id="JBEDUW010000045">
    <property type="protein sequence ID" value="KAK9907046.1"/>
    <property type="molecule type" value="Genomic_DNA"/>
</dbReference>
<evidence type="ECO:0000256" key="16">
    <source>
        <dbReference type="SAM" id="SignalP"/>
    </source>
</evidence>
<dbReference type="Pfam" id="PF00954">
    <property type="entry name" value="S_locus_glycop"/>
    <property type="match status" value="1"/>
</dbReference>
<dbReference type="Gene3D" id="1.10.510.10">
    <property type="entry name" value="Transferase(Phosphotransferase) domain 1"/>
    <property type="match status" value="1"/>
</dbReference>
<evidence type="ECO:0000259" key="17">
    <source>
        <dbReference type="PROSITE" id="PS50011"/>
    </source>
</evidence>
<accession>A0AAW1VRX4</accession>
<comment type="similarity">
    <text evidence="13">Belongs to the protein kinase superfamily. Ser/Thr protein kinase family.</text>
</comment>
<evidence type="ECO:0000256" key="8">
    <source>
        <dbReference type="ARBA" id="ARBA00022840"/>
    </source>
</evidence>
<comment type="caution">
    <text evidence="21">The sequence shown here is derived from an EMBL/GenBank/DDBJ whole genome shotgun (WGS) entry which is preliminary data.</text>
</comment>
<feature type="transmembrane region" description="Helical" evidence="15">
    <location>
        <begin position="448"/>
        <end position="469"/>
    </location>
</feature>
<dbReference type="GO" id="GO:0005886">
    <property type="term" value="C:plasma membrane"/>
    <property type="evidence" value="ECO:0007669"/>
    <property type="project" value="UniProtKB-SubCell"/>
</dbReference>
<dbReference type="EC" id="2.7.11.1" evidence="13"/>